<dbReference type="Proteomes" id="UP000611723">
    <property type="component" value="Unassembled WGS sequence"/>
</dbReference>
<dbReference type="NCBIfam" id="TIGR04256">
    <property type="entry name" value="GxxExxY"/>
    <property type="match status" value="1"/>
</dbReference>
<organism evidence="1 2">
    <name type="scientific">Marivirga aurantiaca</name>
    <dbReference type="NCBI Taxonomy" id="2802615"/>
    <lineage>
        <taxon>Bacteria</taxon>
        <taxon>Pseudomonadati</taxon>
        <taxon>Bacteroidota</taxon>
        <taxon>Cytophagia</taxon>
        <taxon>Cytophagales</taxon>
        <taxon>Marivirgaceae</taxon>
        <taxon>Marivirga</taxon>
    </lineage>
</organism>
<protein>
    <submittedName>
        <fullName evidence="1">GxxExxY protein</fullName>
    </submittedName>
</protein>
<evidence type="ECO:0000313" key="1">
    <source>
        <dbReference type="EMBL" id="MBK6265151.1"/>
    </source>
</evidence>
<proteinExistence type="predicted"/>
<reference evidence="1" key="1">
    <citation type="submission" date="2021-01" db="EMBL/GenBank/DDBJ databases">
        <title>Marivirga aurantiaca sp. nov., isolated from intertidal surface sediments.</title>
        <authorList>
            <person name="Zhang M."/>
        </authorList>
    </citation>
    <scope>NUCLEOTIDE SEQUENCE</scope>
    <source>
        <strain evidence="1">S37H4</strain>
    </source>
</reference>
<dbReference type="EMBL" id="JAEQBW010000003">
    <property type="protein sequence ID" value="MBK6265151.1"/>
    <property type="molecule type" value="Genomic_DNA"/>
</dbReference>
<keyword evidence="2" id="KW-1185">Reference proteome</keyword>
<evidence type="ECO:0000313" key="2">
    <source>
        <dbReference type="Proteomes" id="UP000611723"/>
    </source>
</evidence>
<comment type="caution">
    <text evidence="1">The sequence shown here is derived from an EMBL/GenBank/DDBJ whole genome shotgun (WGS) entry which is preliminary data.</text>
</comment>
<sequence>MTKKDVTQLSYEITGCAIKVHTELGPGLLESVYQKCMKYELERRGYRVNQQLIVPVYYDGMTIDAQLRLDLLVEDTIVVELKTVEYILPVHEAQLYTYMKLLKKPQGLLINFYTDNITKSLRPLVNEIFKNLPE</sequence>
<dbReference type="InterPro" id="IPR011604">
    <property type="entry name" value="PDDEXK-like_dom_sf"/>
</dbReference>
<dbReference type="AlphaFoldDB" id="A0A935C7Q0"/>
<accession>A0A935C7Q0</accession>
<dbReference type="Pfam" id="PF13366">
    <property type="entry name" value="PDDEXK_3"/>
    <property type="match status" value="1"/>
</dbReference>
<dbReference type="Gene3D" id="3.90.320.10">
    <property type="match status" value="1"/>
</dbReference>
<name>A0A935C7Q0_9BACT</name>
<dbReference type="InterPro" id="IPR026350">
    <property type="entry name" value="GxxExxY"/>
</dbReference>
<gene>
    <name evidence="1" type="ORF">JKA74_08885</name>
</gene>
<dbReference type="RefSeq" id="WP_201430829.1">
    <property type="nucleotide sequence ID" value="NZ_JAEQBW010000003.1"/>
</dbReference>